<reference evidence="4 5" key="1">
    <citation type="journal article" date="2018" name="Mol. Plant">
        <title>The genome of Artemisia annua provides insight into the evolution of Asteraceae family and artemisinin biosynthesis.</title>
        <authorList>
            <person name="Shen Q."/>
            <person name="Zhang L."/>
            <person name="Liao Z."/>
            <person name="Wang S."/>
            <person name="Yan T."/>
            <person name="Shi P."/>
            <person name="Liu M."/>
            <person name="Fu X."/>
            <person name="Pan Q."/>
            <person name="Wang Y."/>
            <person name="Lv Z."/>
            <person name="Lu X."/>
            <person name="Zhang F."/>
            <person name="Jiang W."/>
            <person name="Ma Y."/>
            <person name="Chen M."/>
            <person name="Hao X."/>
            <person name="Li L."/>
            <person name="Tang Y."/>
            <person name="Lv G."/>
            <person name="Zhou Y."/>
            <person name="Sun X."/>
            <person name="Brodelius P.E."/>
            <person name="Rose J.K.C."/>
            <person name="Tang K."/>
        </authorList>
    </citation>
    <scope>NUCLEOTIDE SEQUENCE [LARGE SCALE GENOMIC DNA]</scope>
    <source>
        <strain evidence="5">cv. Huhao1</strain>
        <tissue evidence="4">Leaf</tissue>
    </source>
</reference>
<dbReference type="PANTHER" id="PTHR42946">
    <property type="entry name" value="PHOSPHOHEXOSE MUTASE"/>
    <property type="match status" value="1"/>
</dbReference>
<dbReference type="GO" id="GO:0009570">
    <property type="term" value="C:chloroplast stroma"/>
    <property type="evidence" value="ECO:0007669"/>
    <property type="project" value="TreeGrafter"/>
</dbReference>
<dbReference type="GO" id="GO:0004615">
    <property type="term" value="F:phosphomannomutase activity"/>
    <property type="evidence" value="ECO:0007669"/>
    <property type="project" value="TreeGrafter"/>
</dbReference>
<dbReference type="InterPro" id="IPR050060">
    <property type="entry name" value="Phosphoglucosamine_mutase"/>
</dbReference>
<dbReference type="STRING" id="35608.A0A2U1PJF9"/>
<keyword evidence="2" id="KW-0597">Phosphoprotein</keyword>
<protein>
    <submittedName>
        <fullName evidence="4">Alpha-D-phosphohexomutase, alpha/beta/alpha domain I</fullName>
    </submittedName>
</protein>
<sequence>MRVFEFDLPGSCAHRSRICFRFIIRLKVYHTGKKAPETKLDGEGPTILHDLSYDSAKVWFIFSNGLKKHCLQLCLLQWHHEHQGYNVAEKVCNVNNKMQSHQGMADPSIVPTTRTTGHTPIGQQRKPRQRGAARRSTTVPTATGPPLEYNAFGTCDCICSNSHFRSLQLQHCRSVCCTYLLFVKSMKKGFVLFLWAFHRQSNTGSLRNVANGSMDSVCQGGEGCKEWHIKSNYVPFLCKNLILIAIENNDVQDDENVNTAIFNSTLTKNEDFICPLDGAIMITVHLLDASFITLLTPSHLPCNTKGFRFSTNAGGLGKSDIKSKLQIYITRLHQMLCCYFW</sequence>
<evidence type="ECO:0000256" key="2">
    <source>
        <dbReference type="ARBA" id="ARBA00022553"/>
    </source>
</evidence>
<accession>A0A2U1PJF9</accession>
<evidence type="ECO:0000256" key="3">
    <source>
        <dbReference type="SAM" id="MobiDB-lite"/>
    </source>
</evidence>
<dbReference type="PANTHER" id="PTHR42946:SF1">
    <property type="entry name" value="PHOSPHOGLUCOMUTASE (ALPHA-D-GLUCOSE-1,6-BISPHOSPHATE-DEPENDENT)"/>
    <property type="match status" value="1"/>
</dbReference>
<dbReference type="EMBL" id="PKPP01001084">
    <property type="protein sequence ID" value="PWA85817.1"/>
    <property type="molecule type" value="Genomic_DNA"/>
</dbReference>
<dbReference type="Proteomes" id="UP000245207">
    <property type="component" value="Unassembled WGS sequence"/>
</dbReference>
<organism evidence="4 5">
    <name type="scientific">Artemisia annua</name>
    <name type="common">Sweet wormwood</name>
    <dbReference type="NCBI Taxonomy" id="35608"/>
    <lineage>
        <taxon>Eukaryota</taxon>
        <taxon>Viridiplantae</taxon>
        <taxon>Streptophyta</taxon>
        <taxon>Embryophyta</taxon>
        <taxon>Tracheophyta</taxon>
        <taxon>Spermatophyta</taxon>
        <taxon>Magnoliopsida</taxon>
        <taxon>eudicotyledons</taxon>
        <taxon>Gunneridae</taxon>
        <taxon>Pentapetalae</taxon>
        <taxon>asterids</taxon>
        <taxon>campanulids</taxon>
        <taxon>Asterales</taxon>
        <taxon>Asteraceae</taxon>
        <taxon>Asteroideae</taxon>
        <taxon>Anthemideae</taxon>
        <taxon>Artemisiinae</taxon>
        <taxon>Artemisia</taxon>
    </lineage>
</organism>
<feature type="compositionally biased region" description="Polar residues" evidence="3">
    <location>
        <begin position="110"/>
        <end position="122"/>
    </location>
</feature>
<evidence type="ECO:0000256" key="1">
    <source>
        <dbReference type="ARBA" id="ARBA00001946"/>
    </source>
</evidence>
<keyword evidence="5" id="KW-1185">Reference proteome</keyword>
<feature type="region of interest" description="Disordered" evidence="3">
    <location>
        <begin position="103"/>
        <end position="143"/>
    </location>
</feature>
<evidence type="ECO:0000313" key="5">
    <source>
        <dbReference type="Proteomes" id="UP000245207"/>
    </source>
</evidence>
<dbReference type="AlphaFoldDB" id="A0A2U1PJF9"/>
<dbReference type="OrthoDB" id="1743979at2759"/>
<gene>
    <name evidence="4" type="ORF">CTI12_AA074020</name>
</gene>
<evidence type="ECO:0000313" key="4">
    <source>
        <dbReference type="EMBL" id="PWA85817.1"/>
    </source>
</evidence>
<comment type="cofactor">
    <cofactor evidence="1">
        <name>Mg(2+)</name>
        <dbReference type="ChEBI" id="CHEBI:18420"/>
    </cofactor>
</comment>
<name>A0A2U1PJF9_ARTAN</name>
<comment type="caution">
    <text evidence="4">The sequence shown here is derived from an EMBL/GenBank/DDBJ whole genome shotgun (WGS) entry which is preliminary data.</text>
</comment>
<proteinExistence type="predicted"/>